<sequence>MGFPSPAADYAQRTLTVDAICQMDANCRIIETDTGYAVIDLSSRPGEGETVLATFDGRAQFAKWMRGALITEDGETIEDEALDGVTVHGLLTYTITRLHDDGGIV</sequence>
<reference evidence="1 2" key="1">
    <citation type="submission" date="2019-02" db="EMBL/GenBank/DDBJ databases">
        <title>The draft genome of Kosakonia quasisacchari strain WCHKQ120001.</title>
        <authorList>
            <person name="Wang C."/>
            <person name="Feng Y."/>
            <person name="Zong Z."/>
        </authorList>
    </citation>
    <scope>NUCLEOTIDE SEQUENCE [LARGE SCALE GENOMIC DNA]</scope>
    <source>
        <strain evidence="1 2">WCHKQ120001</strain>
    </source>
</reference>
<evidence type="ECO:0000313" key="2">
    <source>
        <dbReference type="Proteomes" id="UP000291793"/>
    </source>
</evidence>
<keyword evidence="2" id="KW-1185">Reference proteome</keyword>
<protein>
    <submittedName>
        <fullName evidence="1">Uncharacterized protein</fullName>
    </submittedName>
</protein>
<dbReference type="OrthoDB" id="6522656at2"/>
<dbReference type="AlphaFoldDB" id="A0A4V2LWQ1"/>
<name>A0A4V2LWQ1_9ENTR</name>
<gene>
    <name evidence="1" type="ORF">E0L21_23245</name>
</gene>
<organism evidence="1 2">
    <name type="scientific">Kosakonia quasisacchari</name>
    <dbReference type="NCBI Taxonomy" id="2529380"/>
    <lineage>
        <taxon>Bacteria</taxon>
        <taxon>Pseudomonadati</taxon>
        <taxon>Pseudomonadota</taxon>
        <taxon>Gammaproteobacteria</taxon>
        <taxon>Enterobacterales</taxon>
        <taxon>Enterobacteriaceae</taxon>
        <taxon>Kosakonia</taxon>
    </lineage>
</organism>
<accession>A0A4V2LWQ1</accession>
<dbReference type="Proteomes" id="UP000291793">
    <property type="component" value="Unassembled WGS sequence"/>
</dbReference>
<proteinExistence type="predicted"/>
<evidence type="ECO:0000313" key="1">
    <source>
        <dbReference type="EMBL" id="TCB97385.1"/>
    </source>
</evidence>
<dbReference type="EMBL" id="SJOP01000033">
    <property type="protein sequence ID" value="TCB97385.1"/>
    <property type="molecule type" value="Genomic_DNA"/>
</dbReference>
<dbReference type="RefSeq" id="WP_131413629.1">
    <property type="nucleotide sequence ID" value="NZ_SJOP01000033.1"/>
</dbReference>
<comment type="caution">
    <text evidence="1">The sequence shown here is derived from an EMBL/GenBank/DDBJ whole genome shotgun (WGS) entry which is preliminary data.</text>
</comment>